<organism evidence="1 2">
    <name type="scientific">Nocardioides zeae</name>
    <dbReference type="NCBI Taxonomy" id="1457234"/>
    <lineage>
        <taxon>Bacteria</taxon>
        <taxon>Bacillati</taxon>
        <taxon>Actinomycetota</taxon>
        <taxon>Actinomycetes</taxon>
        <taxon>Propionibacteriales</taxon>
        <taxon>Nocardioidaceae</taxon>
        <taxon>Nocardioides</taxon>
    </lineage>
</organism>
<evidence type="ECO:0000313" key="1">
    <source>
        <dbReference type="EMBL" id="MDR6212173.1"/>
    </source>
</evidence>
<reference evidence="1" key="1">
    <citation type="submission" date="2023-08" db="EMBL/GenBank/DDBJ databases">
        <title>Functional and genomic diversity of the sorghum phyllosphere microbiome.</title>
        <authorList>
            <person name="Shade A."/>
        </authorList>
    </citation>
    <scope>NUCLEOTIDE SEQUENCE</scope>
    <source>
        <strain evidence="1">SORGH_AS_0885</strain>
    </source>
</reference>
<protein>
    <submittedName>
        <fullName evidence="1">Uncharacterized protein</fullName>
    </submittedName>
</protein>
<dbReference type="Proteomes" id="UP001261666">
    <property type="component" value="Unassembled WGS sequence"/>
</dbReference>
<keyword evidence="2" id="KW-1185">Reference proteome</keyword>
<evidence type="ECO:0000313" key="2">
    <source>
        <dbReference type="Proteomes" id="UP001261666"/>
    </source>
</evidence>
<sequence length="212" mass="21859">MSGHRNAVALDTLVRGIKSTHPGTTIGTYRAGSGNDSDHKPWLKDSNGVGVVRAADVMGRSLDPLARNLASQLGRHPALGPGAYIIWRKRIISTDRLGEGWRTMGDRGGDTANHMDHVHVSLTKSQTGFDSRRAWGPLMTGSAPPPPGLADTSAGAALGYQPASVGVPDLESIKASITGLVVTGAVLFGGVALVGIGAARLTRPSKSRGAAA</sequence>
<accession>A0ACC6INI9</accession>
<proteinExistence type="predicted"/>
<comment type="caution">
    <text evidence="1">The sequence shown here is derived from an EMBL/GenBank/DDBJ whole genome shotgun (WGS) entry which is preliminary data.</text>
</comment>
<dbReference type="EMBL" id="JAVIZJ010000019">
    <property type="protein sequence ID" value="MDR6212173.1"/>
    <property type="molecule type" value="Genomic_DNA"/>
</dbReference>
<gene>
    <name evidence="1" type="ORF">QE364_003904</name>
</gene>
<name>A0ACC6INI9_9ACTN</name>